<proteinExistence type="predicted"/>
<dbReference type="AlphaFoldDB" id="A0A0C3HHW3"/>
<evidence type="ECO:0000256" key="1">
    <source>
        <dbReference type="SAM" id="MobiDB-lite"/>
    </source>
</evidence>
<evidence type="ECO:0000313" key="2">
    <source>
        <dbReference type="EMBL" id="KIN01932.1"/>
    </source>
</evidence>
<dbReference type="HOGENOM" id="CLU_2606642_0_0_1"/>
<keyword evidence="3" id="KW-1185">Reference proteome</keyword>
<organism evidence="2 3">
    <name type="scientific">Oidiodendron maius (strain Zn)</name>
    <dbReference type="NCBI Taxonomy" id="913774"/>
    <lineage>
        <taxon>Eukaryota</taxon>
        <taxon>Fungi</taxon>
        <taxon>Dikarya</taxon>
        <taxon>Ascomycota</taxon>
        <taxon>Pezizomycotina</taxon>
        <taxon>Leotiomycetes</taxon>
        <taxon>Leotiomycetes incertae sedis</taxon>
        <taxon>Myxotrichaceae</taxon>
        <taxon>Oidiodendron</taxon>
    </lineage>
</organism>
<dbReference type="InParanoid" id="A0A0C3HHW3"/>
<feature type="region of interest" description="Disordered" evidence="1">
    <location>
        <begin position="42"/>
        <end position="79"/>
    </location>
</feature>
<reference evidence="2 3" key="1">
    <citation type="submission" date="2014-04" db="EMBL/GenBank/DDBJ databases">
        <authorList>
            <consortium name="DOE Joint Genome Institute"/>
            <person name="Kuo A."/>
            <person name="Martino E."/>
            <person name="Perotto S."/>
            <person name="Kohler A."/>
            <person name="Nagy L.G."/>
            <person name="Floudas D."/>
            <person name="Copeland A."/>
            <person name="Barry K.W."/>
            <person name="Cichocki N."/>
            <person name="Veneault-Fourrey C."/>
            <person name="LaButti K."/>
            <person name="Lindquist E.A."/>
            <person name="Lipzen A."/>
            <person name="Lundell T."/>
            <person name="Morin E."/>
            <person name="Murat C."/>
            <person name="Sun H."/>
            <person name="Tunlid A."/>
            <person name="Henrissat B."/>
            <person name="Grigoriev I.V."/>
            <person name="Hibbett D.S."/>
            <person name="Martin F."/>
            <person name="Nordberg H.P."/>
            <person name="Cantor M.N."/>
            <person name="Hua S.X."/>
        </authorList>
    </citation>
    <scope>NUCLEOTIDE SEQUENCE [LARGE SCALE GENOMIC DNA]</scope>
    <source>
        <strain evidence="2 3">Zn</strain>
    </source>
</reference>
<reference evidence="3" key="2">
    <citation type="submission" date="2015-01" db="EMBL/GenBank/DDBJ databases">
        <title>Evolutionary Origins and Diversification of the Mycorrhizal Mutualists.</title>
        <authorList>
            <consortium name="DOE Joint Genome Institute"/>
            <consortium name="Mycorrhizal Genomics Consortium"/>
            <person name="Kohler A."/>
            <person name="Kuo A."/>
            <person name="Nagy L.G."/>
            <person name="Floudas D."/>
            <person name="Copeland A."/>
            <person name="Barry K.W."/>
            <person name="Cichocki N."/>
            <person name="Veneault-Fourrey C."/>
            <person name="LaButti K."/>
            <person name="Lindquist E.A."/>
            <person name="Lipzen A."/>
            <person name="Lundell T."/>
            <person name="Morin E."/>
            <person name="Murat C."/>
            <person name="Riley R."/>
            <person name="Ohm R."/>
            <person name="Sun H."/>
            <person name="Tunlid A."/>
            <person name="Henrissat B."/>
            <person name="Grigoriev I.V."/>
            <person name="Hibbett D.S."/>
            <person name="Martin F."/>
        </authorList>
    </citation>
    <scope>NUCLEOTIDE SEQUENCE [LARGE SCALE GENOMIC DNA]</scope>
    <source>
        <strain evidence="3">Zn</strain>
    </source>
</reference>
<gene>
    <name evidence="2" type="ORF">OIDMADRAFT_18737</name>
</gene>
<protein>
    <submittedName>
        <fullName evidence="2">Uncharacterized protein</fullName>
    </submittedName>
</protein>
<name>A0A0C3HHW3_OIDMZ</name>
<accession>A0A0C3HHW3</accession>
<dbReference type="EMBL" id="KN832875">
    <property type="protein sequence ID" value="KIN01932.1"/>
    <property type="molecule type" value="Genomic_DNA"/>
</dbReference>
<sequence length="79" mass="8371">MPSIPWLEWLATARPSGVFVRHPLMVSSQLSATAPVAIETGHLSEKQDPWPQAAERGVSTGGNQSDGNGVGRFGRSTLS</sequence>
<evidence type="ECO:0000313" key="3">
    <source>
        <dbReference type="Proteomes" id="UP000054321"/>
    </source>
</evidence>
<dbReference type="Proteomes" id="UP000054321">
    <property type="component" value="Unassembled WGS sequence"/>
</dbReference>